<reference evidence="4" key="1">
    <citation type="journal article" date="2019" name="Int. J. Syst. Evol. Microbiol.">
        <title>The Global Catalogue of Microorganisms (GCM) 10K type strain sequencing project: providing services to taxonomists for standard genome sequencing and annotation.</title>
        <authorList>
            <consortium name="The Broad Institute Genomics Platform"/>
            <consortium name="The Broad Institute Genome Sequencing Center for Infectious Disease"/>
            <person name="Wu L."/>
            <person name="Ma J."/>
        </authorList>
    </citation>
    <scope>NUCLEOTIDE SEQUENCE [LARGE SCALE GENOMIC DNA]</scope>
    <source>
        <strain evidence="4">JCM 17939</strain>
    </source>
</reference>
<feature type="region of interest" description="Disordered" evidence="1">
    <location>
        <begin position="23"/>
        <end position="50"/>
    </location>
</feature>
<organism evidence="3 4">
    <name type="scientific">Actinoallomurus vinaceus</name>
    <dbReference type="NCBI Taxonomy" id="1080074"/>
    <lineage>
        <taxon>Bacteria</taxon>
        <taxon>Bacillati</taxon>
        <taxon>Actinomycetota</taxon>
        <taxon>Actinomycetes</taxon>
        <taxon>Streptosporangiales</taxon>
        <taxon>Thermomonosporaceae</taxon>
        <taxon>Actinoallomurus</taxon>
    </lineage>
</organism>
<feature type="chain" id="PRO_5046689297" description="Lipoprotein" evidence="2">
    <location>
        <begin position="25"/>
        <end position="164"/>
    </location>
</feature>
<proteinExistence type="predicted"/>
<evidence type="ECO:0000313" key="4">
    <source>
        <dbReference type="Proteomes" id="UP001501442"/>
    </source>
</evidence>
<dbReference type="RefSeq" id="WP_345438017.1">
    <property type="nucleotide sequence ID" value="NZ_BAABHK010000014.1"/>
</dbReference>
<protein>
    <recommendedName>
        <fullName evidence="5">Lipoprotein</fullName>
    </recommendedName>
</protein>
<feature type="signal peptide" evidence="2">
    <location>
        <begin position="1"/>
        <end position="24"/>
    </location>
</feature>
<dbReference type="Proteomes" id="UP001501442">
    <property type="component" value="Unassembled WGS sequence"/>
</dbReference>
<dbReference type="EMBL" id="BAABHK010000014">
    <property type="protein sequence ID" value="GAA4635055.1"/>
    <property type="molecule type" value="Genomic_DNA"/>
</dbReference>
<gene>
    <name evidence="3" type="ORF">GCM10023196_079020</name>
</gene>
<accession>A0ABP8UPE6</accession>
<sequence length="164" mass="17320">MRKLAATVAAALAVVGAGASTASAATTGAKPKTHGTWNLNSQTKGEKGKSHPVLKYVHTWGSWTLGTKPHKKGKWLTINGKLADVSPGDTGVAYVIVRIKLSGKLVQKPAKYSADTPQARPFTVTYTAKNASQVGKVTVTVQKLLYTTGDNGTNKVLSKEFTIK</sequence>
<name>A0ABP8UPE6_9ACTN</name>
<evidence type="ECO:0000256" key="1">
    <source>
        <dbReference type="SAM" id="MobiDB-lite"/>
    </source>
</evidence>
<evidence type="ECO:0000313" key="3">
    <source>
        <dbReference type="EMBL" id="GAA4635055.1"/>
    </source>
</evidence>
<comment type="caution">
    <text evidence="3">The sequence shown here is derived from an EMBL/GenBank/DDBJ whole genome shotgun (WGS) entry which is preliminary data.</text>
</comment>
<keyword evidence="4" id="KW-1185">Reference proteome</keyword>
<evidence type="ECO:0000256" key="2">
    <source>
        <dbReference type="SAM" id="SignalP"/>
    </source>
</evidence>
<keyword evidence="2" id="KW-0732">Signal</keyword>
<evidence type="ECO:0008006" key="5">
    <source>
        <dbReference type="Google" id="ProtNLM"/>
    </source>
</evidence>